<comment type="caution">
    <text evidence="1">The sequence shown here is derived from an EMBL/GenBank/DDBJ whole genome shotgun (WGS) entry which is preliminary data.</text>
</comment>
<gene>
    <name evidence="1" type="ORF">SDC9_199286</name>
</gene>
<organism evidence="1">
    <name type="scientific">bioreactor metagenome</name>
    <dbReference type="NCBI Taxonomy" id="1076179"/>
    <lineage>
        <taxon>unclassified sequences</taxon>
        <taxon>metagenomes</taxon>
        <taxon>ecological metagenomes</taxon>
    </lineage>
</organism>
<sequence length="58" mass="6606">MPPFGAAFLHLNNSVLFEITQEPAPAAFVERRDVFGDKVADPFLPFFHLTDIDRFIAR</sequence>
<dbReference type="AlphaFoldDB" id="A0A645IK29"/>
<name>A0A645IK29_9ZZZZ</name>
<accession>A0A645IK29</accession>
<evidence type="ECO:0000313" key="1">
    <source>
        <dbReference type="EMBL" id="MPN51637.1"/>
    </source>
</evidence>
<protein>
    <submittedName>
        <fullName evidence="1">Uncharacterized protein</fullName>
    </submittedName>
</protein>
<reference evidence="1" key="1">
    <citation type="submission" date="2019-08" db="EMBL/GenBank/DDBJ databases">
        <authorList>
            <person name="Kucharzyk K."/>
            <person name="Murdoch R.W."/>
            <person name="Higgins S."/>
            <person name="Loffler F."/>
        </authorList>
    </citation>
    <scope>NUCLEOTIDE SEQUENCE</scope>
</reference>
<proteinExistence type="predicted"/>
<dbReference type="EMBL" id="VSSQ01116944">
    <property type="protein sequence ID" value="MPN51637.1"/>
    <property type="molecule type" value="Genomic_DNA"/>
</dbReference>